<reference evidence="1 2" key="1">
    <citation type="submission" date="2019-08" db="EMBL/GenBank/DDBJ databases">
        <authorList>
            <person name="Shi S."/>
        </authorList>
    </citation>
    <scope>NUCLEOTIDE SEQUENCE [LARGE SCALE GENOMIC DNA]</scope>
    <source>
        <strain evidence="1 2">GY10130</strain>
    </source>
</reference>
<evidence type="ECO:0000313" key="1">
    <source>
        <dbReference type="EMBL" id="TXK50293.1"/>
    </source>
</evidence>
<name>A0A5C8KDL2_9BACT</name>
<protein>
    <submittedName>
        <fullName evidence="1">Uncharacterized protein</fullName>
    </submittedName>
</protein>
<accession>A0A5C8KDL2</accession>
<keyword evidence="2" id="KW-1185">Reference proteome</keyword>
<dbReference type="AlphaFoldDB" id="A0A5C8KDL2"/>
<organism evidence="1 2">
    <name type="scientific">Pontibacter qinzhouensis</name>
    <dbReference type="NCBI Taxonomy" id="2603253"/>
    <lineage>
        <taxon>Bacteria</taxon>
        <taxon>Pseudomonadati</taxon>
        <taxon>Bacteroidota</taxon>
        <taxon>Cytophagia</taxon>
        <taxon>Cytophagales</taxon>
        <taxon>Hymenobacteraceae</taxon>
        <taxon>Pontibacter</taxon>
    </lineage>
</organism>
<dbReference type="EMBL" id="VRTY01000013">
    <property type="protein sequence ID" value="TXK50293.1"/>
    <property type="molecule type" value="Genomic_DNA"/>
</dbReference>
<sequence length="1259" mass="141372">MSTACSHNKNSLLRSGISRKQRFLAALDAQFAVPDENKIENWLVYARNLAAHIKYYRSDNKHDKETWQPFFDADVSAQLALIAVQDVNDFKDRIRGLLNNLLSEELKNDTPQLRKRYGLLFSAIFSLAYRIHYFTEILPEDQPLKRTGSNLVRTRLAPALRRLLGYYKAAVDFYSPMLVADEEVKDWTILAYPQVKLSEIISLLQTKLGADWLYKPIAATSFSDYYETEITADKTIYNHPVTAIAEADVWKVLNHAANHNLLTSVFAEFLSGYARLVKEAQQQLVKSITEQNTHEPHYALYLAFLQLFQYAQKDLNTYTSRHLDFYYKNVLRLSPKKSQPNHVHLVLELANHQWEYLVKKGTAFKAGKDSLGKDVRYTSNHDVVLNRATVAALKSFYRAGISDKIEVASQQGLLFASPQAASADGAGAKLTSASKDWHPFANKLFKDGALSAIAMPPAAIGFAVASHYLFLKEGKRKITITLQGQEITKLANKEFDCYLTTEKEWLQKTSLTLSTSASAGTATFTINISSDDPPITAFVPKVHLDPFQHIDTPVVKFVLKNVAGKEQYEELKEVKISSITVTVHVGDLNKFSTTGLKELQVSADAGAIDPSKPFLPFGQNPKSGASLIIGSKEIFSKQNVKVTAAVSWAEIEDMSIQDMDYNTTGIFFPTAQMKFLQNGVWTDGDFTSTLNAEHAGTPKKGELELFWGKDSIMMADVYLPTTAPTIPASAVVDYEEAYNPYGIVSQRGFLKLQLNDSFQFDEYFYALQLHLIGIANKNIAADATKPEPPYIPKVQSIFLNYEASATTTFASDGSQAIRLLHLYPFGYAAIGKAQAEEGKVDLLPQFRHGDADEPVDHIAEFYIGLQGAVPGQRVEVLFQVLEGSTDPQQSKPEEHVFWSYLRQNSWVDLDKSELNDGTRQLIGSGIISFPISADATSGNTLLPSGYHWLKAGIKELPEQVCRLVEVKAQALQVTFSDNQNAPDFLQQPLPANTIAKLQEPDTAIKKVEQPFASFGGRYQEDSQSFYTRVSERLRHKNRAITMRDIEQLVLEAFPDIHKVKCLNHTRLELLPTQTIYNEQAAGHTTVVTIPDLHQKNAINPLRPYTSRNRLEEIKEFLKKRSNCNMQLYVENPVFEEVRVQTQVVLRDEAAGNDAFYRQLLQEELVQFLTPWAFDLNTDIHFGGKISKSVLLNFIEERSYIDFILELKLFHNRMDGTPETSDQDQVFAATGRSILVSAPAQKHVVVVLPKPVKPEPDDCA</sequence>
<comment type="caution">
    <text evidence="1">The sequence shown here is derived from an EMBL/GenBank/DDBJ whole genome shotgun (WGS) entry which is preliminary data.</text>
</comment>
<evidence type="ECO:0000313" key="2">
    <source>
        <dbReference type="Proteomes" id="UP000321926"/>
    </source>
</evidence>
<dbReference type="Proteomes" id="UP000321926">
    <property type="component" value="Unassembled WGS sequence"/>
</dbReference>
<proteinExistence type="predicted"/>
<gene>
    <name evidence="1" type="ORF">FVR03_05225</name>
</gene>